<proteinExistence type="predicted"/>
<evidence type="ECO:0000256" key="1">
    <source>
        <dbReference type="SAM" id="Phobius"/>
    </source>
</evidence>
<reference evidence="3" key="1">
    <citation type="submission" date="2023-07" db="EMBL/GenBank/DDBJ databases">
        <title>30 novel species of actinomycetes from the DSMZ collection.</title>
        <authorList>
            <person name="Nouioui I."/>
        </authorList>
    </citation>
    <scope>NUCLEOTIDE SEQUENCE [LARGE SCALE GENOMIC DNA]</scope>
    <source>
        <strain evidence="3">DSM 41979</strain>
    </source>
</reference>
<protein>
    <recommendedName>
        <fullName evidence="4">DUF4190 domain-containing protein</fullName>
    </recommendedName>
</protein>
<dbReference type="RefSeq" id="WP_010271695.1">
    <property type="nucleotide sequence ID" value="NZ_JAVRET010000013.1"/>
</dbReference>
<evidence type="ECO:0000313" key="3">
    <source>
        <dbReference type="Proteomes" id="UP001183610"/>
    </source>
</evidence>
<dbReference type="EMBL" id="JAVRET010000013">
    <property type="protein sequence ID" value="MDT0409043.1"/>
    <property type="molecule type" value="Genomic_DNA"/>
</dbReference>
<dbReference type="Proteomes" id="UP001183610">
    <property type="component" value="Unassembled WGS sequence"/>
</dbReference>
<keyword evidence="1" id="KW-1133">Transmembrane helix</keyword>
<sequence length="101" mass="10431">MTLPAPVPSSRSTPVPWSLWLGAFSVGGLFCCPFWVVTSPVLLPLALAGAFRGVREYRTARRAAAPVGKAVLGLVLSVLGAAAATACLVYVAAHPDLIAED</sequence>
<evidence type="ECO:0008006" key="4">
    <source>
        <dbReference type="Google" id="ProtNLM"/>
    </source>
</evidence>
<keyword evidence="1" id="KW-0472">Membrane</keyword>
<keyword evidence="3" id="KW-1185">Reference proteome</keyword>
<accession>A0ABU2QX68</accession>
<comment type="caution">
    <text evidence="2">The sequence shown here is derived from an EMBL/GenBank/DDBJ whole genome shotgun (WGS) entry which is preliminary data.</text>
</comment>
<name>A0ABU2QX68_9ACTN</name>
<feature type="transmembrane region" description="Helical" evidence="1">
    <location>
        <begin position="70"/>
        <end position="93"/>
    </location>
</feature>
<gene>
    <name evidence="2" type="ORF">RM698_08230</name>
</gene>
<evidence type="ECO:0000313" key="2">
    <source>
        <dbReference type="EMBL" id="MDT0409043.1"/>
    </source>
</evidence>
<keyword evidence="1" id="KW-0812">Transmembrane</keyword>
<feature type="transmembrane region" description="Helical" evidence="1">
    <location>
        <begin position="20"/>
        <end position="49"/>
    </location>
</feature>
<organism evidence="2 3">
    <name type="scientific">Streptomyces evansiae</name>
    <dbReference type="NCBI Taxonomy" id="3075535"/>
    <lineage>
        <taxon>Bacteria</taxon>
        <taxon>Bacillati</taxon>
        <taxon>Actinomycetota</taxon>
        <taxon>Actinomycetes</taxon>
        <taxon>Kitasatosporales</taxon>
        <taxon>Streptomycetaceae</taxon>
        <taxon>Streptomyces</taxon>
    </lineage>
</organism>